<dbReference type="SUPFAM" id="SSF56112">
    <property type="entry name" value="Protein kinase-like (PK-like)"/>
    <property type="match status" value="1"/>
</dbReference>
<dbReference type="FunFam" id="3.80.10.10:FF:000565">
    <property type="entry name" value="Leucine-rich repeat receptor-like kinase protein FLORAL ORGAN NUMBER1"/>
    <property type="match status" value="1"/>
</dbReference>
<dbReference type="SUPFAM" id="SSF52047">
    <property type="entry name" value="RNI-like"/>
    <property type="match status" value="1"/>
</dbReference>
<dbReference type="InterPro" id="IPR008271">
    <property type="entry name" value="Ser/Thr_kinase_AS"/>
</dbReference>
<dbReference type="InterPro" id="IPR032675">
    <property type="entry name" value="LRR_dom_sf"/>
</dbReference>
<dbReference type="SMART" id="SM00220">
    <property type="entry name" value="S_TKc"/>
    <property type="match status" value="1"/>
</dbReference>
<dbReference type="EMBL" id="OIVN01003107">
    <property type="protein sequence ID" value="SPD08823.1"/>
    <property type="molecule type" value="Genomic_DNA"/>
</dbReference>
<organism evidence="25">
    <name type="scientific">Fagus sylvatica</name>
    <name type="common">Beechnut</name>
    <dbReference type="NCBI Taxonomy" id="28930"/>
    <lineage>
        <taxon>Eukaryota</taxon>
        <taxon>Viridiplantae</taxon>
        <taxon>Streptophyta</taxon>
        <taxon>Embryophyta</taxon>
        <taxon>Tracheophyta</taxon>
        <taxon>Spermatophyta</taxon>
        <taxon>Magnoliopsida</taxon>
        <taxon>eudicotyledons</taxon>
        <taxon>Gunneridae</taxon>
        <taxon>Pentapetalae</taxon>
        <taxon>rosids</taxon>
        <taxon>fabids</taxon>
        <taxon>Fagales</taxon>
        <taxon>Fagaceae</taxon>
        <taxon>Fagus</taxon>
    </lineage>
</organism>
<dbReference type="Pfam" id="PF07714">
    <property type="entry name" value="PK_Tyr_Ser-Thr"/>
    <property type="match status" value="1"/>
</dbReference>
<evidence type="ECO:0000259" key="24">
    <source>
        <dbReference type="PROSITE" id="PS50011"/>
    </source>
</evidence>
<evidence type="ECO:0000256" key="5">
    <source>
        <dbReference type="ARBA" id="ARBA00022475"/>
    </source>
</evidence>
<dbReference type="InterPro" id="IPR001611">
    <property type="entry name" value="Leu-rich_rpt"/>
</dbReference>
<feature type="binding site" evidence="22">
    <location>
        <position position="691"/>
    </location>
    <ligand>
        <name>ATP</name>
        <dbReference type="ChEBI" id="CHEBI:30616"/>
    </ligand>
</feature>
<dbReference type="InterPro" id="IPR000719">
    <property type="entry name" value="Prot_kinase_dom"/>
</dbReference>
<dbReference type="PROSITE" id="PS51450">
    <property type="entry name" value="LRR"/>
    <property type="match status" value="1"/>
</dbReference>
<sequence>MKLHYTKLCTANIAAAPTNETDRLALLKFKDLIGNDPHKILSSWNDSIHFCNWQGVTCSRQHQRVTALDLKGYTLRGSISPYVGNLSFLRFLNLSGNFLYGEIPQEVTHLFRLQDLTLSNNSLTGKIPSNLTNCPELRVMDFNRNKLIGNIPVELGSLRKLEIIRIFGNNLTGGIPPSLGNISSLQGLSLGDNNFVGNIPDEIGRLQRLSVFVVVANNLSGMIPYSLYNISTMSIISTALNQLNGTLPDNIGLALPNLKYLSISSNKFFGPIPASLSNASRLEIIVLSGNKFVGQVPTDLGNLLDLRWLGVGRNNLGSSLPNSIRNLSMQLRALYLDGNQLSGIIPTTLENFINLTTLIMGNNLFTGSIPAYFMKFQKLEGLDLTRNRLSGHIPSSIGNLTQLVKIDLSQNNLEGSIPSSLGNCKYLQLLNISTNNLSGVIPISRFPQILELGLAQNSLNGTLPVEVGNLKNILYLDVSENNLSGEIPRTILDCLTLQYLNLQGNSFQGTLPPSWASLRGLQYLDLSRNNLSGSIPKDLQNLSLLYLNLSFNNLEGEVPTEGVFRNASGISVTGNKKLCGGIPELQLQACDIKVKKRGKSHALKLTVIIVCGILCFLLSSLFLVLYWRRKSKKKSSSTLSNTELISKVSYKKLYQVTGGFSPNNLIGSGGFGSVYKGNGIIDQEEMIIAVKVLNLQQKGASKSFIAECNVLRNIRHRNLVKTLTCCASIDYKGNEFKAIVFEFMANGSLENWLHPNIDDENQSRNLNLLQRLIIAIDVASALHYLHEHCNRPIIHCDLKPSNVLLDNDMIAHVSDFGLARLLSATNDVSQNHTSTVGIKGSIGYAAPEYGMGGEASKQGDVYSYGILVLEMFTGRRPTDEMFKDGSNLHNFVRMALPERLVQIVDPNLSTREEACQVNGLKMSFSAVQWIFWVGPFIVAALAALYHQVVIRAIPFKSK</sequence>
<dbReference type="FunFam" id="1.10.510.10:FF:000358">
    <property type="entry name" value="Putative leucine-rich repeat receptor-like serine/threonine-protein kinase"/>
    <property type="match status" value="1"/>
</dbReference>
<accession>A0A2N9HAM5</accession>
<evidence type="ECO:0000256" key="10">
    <source>
        <dbReference type="ARBA" id="ARBA00022692"/>
    </source>
</evidence>
<dbReference type="Pfam" id="PF00560">
    <property type="entry name" value="LRR_1"/>
    <property type="match status" value="8"/>
</dbReference>
<keyword evidence="8" id="KW-0433">Leucine-rich repeat</keyword>
<dbReference type="InterPro" id="IPR011009">
    <property type="entry name" value="Kinase-like_dom_sf"/>
</dbReference>
<evidence type="ECO:0000256" key="1">
    <source>
        <dbReference type="ARBA" id="ARBA00004162"/>
    </source>
</evidence>
<feature type="transmembrane region" description="Helical" evidence="23">
    <location>
        <begin position="605"/>
        <end position="627"/>
    </location>
</feature>
<keyword evidence="15 22" id="KW-0067">ATP-binding</keyword>
<protein>
    <recommendedName>
        <fullName evidence="4">non-specific serine/threonine protein kinase</fullName>
        <ecNumber evidence="4">2.7.11.1</ecNumber>
    </recommendedName>
</protein>
<feature type="transmembrane region" description="Helical" evidence="23">
    <location>
        <begin position="929"/>
        <end position="948"/>
    </location>
</feature>
<dbReference type="InterPro" id="IPR003591">
    <property type="entry name" value="Leu-rich_rpt_typical-subtyp"/>
</dbReference>
<name>A0A2N9HAM5_FAGSY</name>
<dbReference type="EC" id="2.7.11.1" evidence="4"/>
<dbReference type="GO" id="GO:0033612">
    <property type="term" value="F:receptor serine/threonine kinase binding"/>
    <property type="evidence" value="ECO:0007669"/>
    <property type="project" value="TreeGrafter"/>
</dbReference>
<dbReference type="InterPro" id="IPR050647">
    <property type="entry name" value="Plant_LRR-RLKs"/>
</dbReference>
<evidence type="ECO:0000256" key="3">
    <source>
        <dbReference type="ARBA" id="ARBA00008684"/>
    </source>
</evidence>
<dbReference type="Gene3D" id="1.10.510.10">
    <property type="entry name" value="Transferase(Phosphotransferase) domain 1"/>
    <property type="match status" value="1"/>
</dbReference>
<comment type="similarity">
    <text evidence="3">Belongs to the protein kinase superfamily. Ser/Thr protein kinase family.</text>
</comment>
<gene>
    <name evidence="25" type="ORF">FSB_LOCUS36705</name>
</gene>
<dbReference type="FunFam" id="3.80.10.10:FF:000383">
    <property type="entry name" value="Leucine-rich repeat receptor protein kinase EMS1"/>
    <property type="match status" value="1"/>
</dbReference>
<evidence type="ECO:0000313" key="25">
    <source>
        <dbReference type="EMBL" id="SPD08823.1"/>
    </source>
</evidence>
<evidence type="ECO:0000256" key="20">
    <source>
        <dbReference type="ARBA" id="ARBA00047899"/>
    </source>
</evidence>
<comment type="catalytic activity">
    <reaction evidence="21">
        <text>L-seryl-[protein] + ATP = O-phospho-L-seryl-[protein] + ADP + H(+)</text>
        <dbReference type="Rhea" id="RHEA:17989"/>
        <dbReference type="Rhea" id="RHEA-COMP:9863"/>
        <dbReference type="Rhea" id="RHEA-COMP:11604"/>
        <dbReference type="ChEBI" id="CHEBI:15378"/>
        <dbReference type="ChEBI" id="CHEBI:29999"/>
        <dbReference type="ChEBI" id="CHEBI:30616"/>
        <dbReference type="ChEBI" id="CHEBI:83421"/>
        <dbReference type="ChEBI" id="CHEBI:456216"/>
        <dbReference type="EC" id="2.7.11.1"/>
    </reaction>
</comment>
<evidence type="ECO:0000256" key="23">
    <source>
        <dbReference type="SAM" id="Phobius"/>
    </source>
</evidence>
<keyword evidence="16 23" id="KW-1133">Transmembrane helix</keyword>
<keyword evidence="6" id="KW-0723">Serine/threonine-protein kinase</keyword>
<dbReference type="GO" id="GO:0005886">
    <property type="term" value="C:plasma membrane"/>
    <property type="evidence" value="ECO:0007669"/>
    <property type="project" value="UniProtKB-SubCell"/>
</dbReference>
<dbReference type="GO" id="GO:0004674">
    <property type="term" value="F:protein serine/threonine kinase activity"/>
    <property type="evidence" value="ECO:0007669"/>
    <property type="project" value="UniProtKB-KW"/>
</dbReference>
<keyword evidence="12" id="KW-0677">Repeat</keyword>
<evidence type="ECO:0000256" key="2">
    <source>
        <dbReference type="ARBA" id="ARBA00004479"/>
    </source>
</evidence>
<keyword evidence="13 22" id="KW-0547">Nucleotide-binding</keyword>
<dbReference type="InterPro" id="IPR013210">
    <property type="entry name" value="LRR_N_plant-typ"/>
</dbReference>
<keyword evidence="10 23" id="KW-0812">Transmembrane</keyword>
<evidence type="ECO:0000256" key="19">
    <source>
        <dbReference type="ARBA" id="ARBA00023180"/>
    </source>
</evidence>
<dbReference type="FunFam" id="3.80.10.10:FF:000288">
    <property type="entry name" value="LRR receptor-like serine/threonine-protein kinase EFR"/>
    <property type="match status" value="1"/>
</dbReference>
<dbReference type="Gene3D" id="3.80.10.10">
    <property type="entry name" value="Ribonuclease Inhibitor"/>
    <property type="match status" value="3"/>
</dbReference>
<comment type="catalytic activity">
    <reaction evidence="20">
        <text>L-threonyl-[protein] + ATP = O-phospho-L-threonyl-[protein] + ADP + H(+)</text>
        <dbReference type="Rhea" id="RHEA:46608"/>
        <dbReference type="Rhea" id="RHEA-COMP:11060"/>
        <dbReference type="Rhea" id="RHEA-COMP:11605"/>
        <dbReference type="ChEBI" id="CHEBI:15378"/>
        <dbReference type="ChEBI" id="CHEBI:30013"/>
        <dbReference type="ChEBI" id="CHEBI:30616"/>
        <dbReference type="ChEBI" id="CHEBI:61977"/>
        <dbReference type="ChEBI" id="CHEBI:456216"/>
        <dbReference type="EC" id="2.7.11.1"/>
    </reaction>
</comment>
<evidence type="ECO:0000256" key="11">
    <source>
        <dbReference type="ARBA" id="ARBA00022729"/>
    </source>
</evidence>
<keyword evidence="18" id="KW-0675">Receptor</keyword>
<keyword evidence="14" id="KW-0418">Kinase</keyword>
<reference evidence="25" key="1">
    <citation type="submission" date="2018-02" db="EMBL/GenBank/DDBJ databases">
        <authorList>
            <person name="Cohen D.B."/>
            <person name="Kent A.D."/>
        </authorList>
    </citation>
    <scope>NUCLEOTIDE SEQUENCE</scope>
</reference>
<evidence type="ECO:0000256" key="13">
    <source>
        <dbReference type="ARBA" id="ARBA00022741"/>
    </source>
</evidence>
<evidence type="ECO:0000256" key="14">
    <source>
        <dbReference type="ARBA" id="ARBA00022777"/>
    </source>
</evidence>
<keyword evidence="9" id="KW-0808">Transferase</keyword>
<keyword evidence="17 23" id="KW-0472">Membrane</keyword>
<comment type="subcellular location">
    <subcellularLocation>
        <location evidence="1">Cell membrane</location>
        <topology evidence="1">Single-pass membrane protein</topology>
    </subcellularLocation>
    <subcellularLocation>
        <location evidence="2">Membrane</location>
        <topology evidence="2">Single-pass type I membrane protein</topology>
    </subcellularLocation>
</comment>
<keyword evidence="5" id="KW-1003">Cell membrane</keyword>
<dbReference type="InterPro" id="IPR001245">
    <property type="entry name" value="Ser-Thr/Tyr_kinase_cat_dom"/>
</dbReference>
<evidence type="ECO:0000256" key="9">
    <source>
        <dbReference type="ARBA" id="ARBA00022679"/>
    </source>
</evidence>
<dbReference type="Pfam" id="PF13855">
    <property type="entry name" value="LRR_8"/>
    <property type="match status" value="2"/>
</dbReference>
<dbReference type="Pfam" id="PF08263">
    <property type="entry name" value="LRRNT_2"/>
    <property type="match status" value="1"/>
</dbReference>
<dbReference type="PANTHER" id="PTHR48056">
    <property type="entry name" value="LRR RECEPTOR-LIKE SERINE/THREONINE-PROTEIN KINASE-RELATED"/>
    <property type="match status" value="1"/>
</dbReference>
<dbReference type="PROSITE" id="PS00108">
    <property type="entry name" value="PROTEIN_KINASE_ST"/>
    <property type="match status" value="1"/>
</dbReference>
<keyword evidence="19" id="KW-0325">Glycoprotein</keyword>
<dbReference type="PROSITE" id="PS50011">
    <property type="entry name" value="PROTEIN_KINASE_DOM"/>
    <property type="match status" value="1"/>
</dbReference>
<evidence type="ECO:0000256" key="15">
    <source>
        <dbReference type="ARBA" id="ARBA00022840"/>
    </source>
</evidence>
<evidence type="ECO:0000256" key="12">
    <source>
        <dbReference type="ARBA" id="ARBA00022737"/>
    </source>
</evidence>
<evidence type="ECO:0000256" key="8">
    <source>
        <dbReference type="ARBA" id="ARBA00022614"/>
    </source>
</evidence>
<evidence type="ECO:0000256" key="6">
    <source>
        <dbReference type="ARBA" id="ARBA00022527"/>
    </source>
</evidence>
<keyword evidence="11" id="KW-0732">Signal</keyword>
<dbReference type="InterPro" id="IPR017441">
    <property type="entry name" value="Protein_kinase_ATP_BS"/>
</dbReference>
<evidence type="ECO:0000256" key="4">
    <source>
        <dbReference type="ARBA" id="ARBA00012513"/>
    </source>
</evidence>
<keyword evidence="7" id="KW-0597">Phosphoprotein</keyword>
<feature type="domain" description="Protein kinase" evidence="24">
    <location>
        <begin position="660"/>
        <end position="958"/>
    </location>
</feature>
<dbReference type="Gene3D" id="3.30.200.20">
    <property type="entry name" value="Phosphorylase Kinase, domain 1"/>
    <property type="match status" value="1"/>
</dbReference>
<dbReference type="SMART" id="SM00369">
    <property type="entry name" value="LRR_TYP"/>
    <property type="match status" value="9"/>
</dbReference>
<evidence type="ECO:0000256" key="16">
    <source>
        <dbReference type="ARBA" id="ARBA00022989"/>
    </source>
</evidence>
<evidence type="ECO:0000256" key="18">
    <source>
        <dbReference type="ARBA" id="ARBA00023170"/>
    </source>
</evidence>
<evidence type="ECO:0000256" key="21">
    <source>
        <dbReference type="ARBA" id="ARBA00048679"/>
    </source>
</evidence>
<dbReference type="SUPFAM" id="SSF52058">
    <property type="entry name" value="L domain-like"/>
    <property type="match status" value="1"/>
</dbReference>
<dbReference type="AlphaFoldDB" id="A0A2N9HAM5"/>
<dbReference type="PROSITE" id="PS00107">
    <property type="entry name" value="PROTEIN_KINASE_ATP"/>
    <property type="match status" value="1"/>
</dbReference>
<evidence type="ECO:0000256" key="17">
    <source>
        <dbReference type="ARBA" id="ARBA00023136"/>
    </source>
</evidence>
<dbReference type="PANTHER" id="PTHR48056:SF89">
    <property type="entry name" value="OS06G0585982 PROTEIN"/>
    <property type="match status" value="1"/>
</dbReference>
<proteinExistence type="inferred from homology"/>
<dbReference type="GO" id="GO:0005524">
    <property type="term" value="F:ATP binding"/>
    <property type="evidence" value="ECO:0007669"/>
    <property type="project" value="UniProtKB-UniRule"/>
</dbReference>
<evidence type="ECO:0000256" key="22">
    <source>
        <dbReference type="PROSITE-ProRule" id="PRU10141"/>
    </source>
</evidence>
<dbReference type="FunFam" id="3.30.200.20:FF:000432">
    <property type="entry name" value="LRR receptor-like serine/threonine-protein kinase EFR"/>
    <property type="match status" value="1"/>
</dbReference>
<evidence type="ECO:0000256" key="7">
    <source>
        <dbReference type="ARBA" id="ARBA00022553"/>
    </source>
</evidence>